<keyword evidence="7 11" id="KW-0472">Membrane</keyword>
<dbReference type="GO" id="GO:0005777">
    <property type="term" value="C:peroxisome"/>
    <property type="evidence" value="ECO:0007669"/>
    <property type="project" value="UniProtKB-SubCell"/>
</dbReference>
<dbReference type="EC" id="1.3.1.72" evidence="3"/>
<dbReference type="InterPro" id="IPR016169">
    <property type="entry name" value="FAD-bd_PCMH_sub2"/>
</dbReference>
<evidence type="ECO:0000256" key="5">
    <source>
        <dbReference type="ARBA" id="ARBA00022989"/>
    </source>
</evidence>
<dbReference type="GO" id="GO:0000246">
    <property type="term" value="F:Delta24(24-1) sterol reductase activity"/>
    <property type="evidence" value="ECO:0007669"/>
    <property type="project" value="TreeGrafter"/>
</dbReference>
<evidence type="ECO:0000256" key="8">
    <source>
        <dbReference type="ARBA" id="ARBA00023140"/>
    </source>
</evidence>
<comment type="catalytic activity">
    <reaction evidence="10">
        <text>5alpha-cholest-8-en-3beta-ol + NADP(+) = zymosterol + NADPH + H(+)</text>
        <dbReference type="Rhea" id="RHEA:36399"/>
        <dbReference type="ChEBI" id="CHEBI:15378"/>
        <dbReference type="ChEBI" id="CHEBI:16608"/>
        <dbReference type="ChEBI" id="CHEBI:18252"/>
        <dbReference type="ChEBI" id="CHEBI:57783"/>
        <dbReference type="ChEBI" id="CHEBI:58349"/>
        <dbReference type="EC" id="1.3.1.72"/>
    </reaction>
    <physiologicalReaction direction="right-to-left" evidence="10">
        <dbReference type="Rhea" id="RHEA:36401"/>
    </physiologicalReaction>
</comment>
<evidence type="ECO:0000313" key="13">
    <source>
        <dbReference type="EMBL" id="OXA44795.1"/>
    </source>
</evidence>
<evidence type="ECO:0000256" key="3">
    <source>
        <dbReference type="ARBA" id="ARBA00012405"/>
    </source>
</evidence>
<evidence type="ECO:0000256" key="10">
    <source>
        <dbReference type="ARBA" id="ARBA00052927"/>
    </source>
</evidence>
<reference evidence="13 14" key="1">
    <citation type="submission" date="2015-12" db="EMBL/GenBank/DDBJ databases">
        <title>The genome of Folsomia candida.</title>
        <authorList>
            <person name="Faddeeva A."/>
            <person name="Derks M.F."/>
            <person name="Anvar Y."/>
            <person name="Smit S."/>
            <person name="Van Straalen N."/>
            <person name="Roelofs D."/>
        </authorList>
    </citation>
    <scope>NUCLEOTIDE SEQUENCE [LARGE SCALE GENOMIC DNA]</scope>
    <source>
        <strain evidence="13 14">VU population</strain>
        <tissue evidence="13">Whole body</tissue>
    </source>
</reference>
<name>A0A226DGW5_FOLCA</name>
<dbReference type="InterPro" id="IPR040165">
    <property type="entry name" value="Diminuto-like"/>
</dbReference>
<comment type="caution">
    <text evidence="13">The sequence shown here is derived from an EMBL/GenBank/DDBJ whole genome shotgun (WGS) entry which is preliminary data.</text>
</comment>
<dbReference type="STRING" id="158441.A0A226DGW5"/>
<keyword evidence="8" id="KW-0576">Peroxisome</keyword>
<sequence length="340" mass="38494">MAIHQPSRSILRSILDFVMLIVLLIFIGPCVKIFNYFNMSTRNCYTTHKRHAKKVENVQAQVRRWIEGGRKGHMCTAKPGWKSFSIHKVDKRGFYKVEVDLNDIIEIDVENKRLIVEPGMMMGQLTKILTDKGFTIPVVPELDSLTVGGLICGAGLETSSHHYGVFADAVTSFELVTADGDTENSDYFYAVSHSYGTIGFLTSVTIPLIPAGKYMQIEYVYVDSIPNAVKLMQQRNKNHAYVEGIIYSMTDVMLMFGDMTSNPSDPSRINYINRCEASESVNGEDASCLWFLGLYADVFLSNEELRQMFYTIPYDKVRNASSSCRKAFPDVFDKAMRRIK</sequence>
<dbReference type="GO" id="GO:0016020">
    <property type="term" value="C:membrane"/>
    <property type="evidence" value="ECO:0007669"/>
    <property type="project" value="UniProtKB-SubCell"/>
</dbReference>
<dbReference type="Proteomes" id="UP000198287">
    <property type="component" value="Unassembled WGS sequence"/>
</dbReference>
<comment type="catalytic activity">
    <reaction evidence="9">
        <text>lanosterol + NADPH + H(+) = 24,25-dihydrolanosterol + NADP(+)</text>
        <dbReference type="Rhea" id="RHEA:33919"/>
        <dbReference type="ChEBI" id="CHEBI:15378"/>
        <dbReference type="ChEBI" id="CHEBI:16521"/>
        <dbReference type="ChEBI" id="CHEBI:28113"/>
        <dbReference type="ChEBI" id="CHEBI:57783"/>
        <dbReference type="ChEBI" id="CHEBI:58349"/>
    </reaction>
    <physiologicalReaction direction="left-to-right" evidence="9">
        <dbReference type="Rhea" id="RHEA:33920"/>
    </physiologicalReaction>
</comment>
<dbReference type="AlphaFoldDB" id="A0A226DGW5"/>
<keyword evidence="14" id="KW-1185">Reference proteome</keyword>
<feature type="domain" description="FAD-binding PCMH-type" evidence="12">
    <location>
        <begin position="40"/>
        <end position="211"/>
    </location>
</feature>
<dbReference type="SUPFAM" id="SSF56176">
    <property type="entry name" value="FAD-binding/transporter-associated domain-like"/>
    <property type="match status" value="1"/>
</dbReference>
<dbReference type="InterPro" id="IPR036318">
    <property type="entry name" value="FAD-bd_PCMH-like_sf"/>
</dbReference>
<evidence type="ECO:0000256" key="11">
    <source>
        <dbReference type="SAM" id="Phobius"/>
    </source>
</evidence>
<keyword evidence="5 11" id="KW-1133">Transmembrane helix</keyword>
<evidence type="ECO:0000256" key="1">
    <source>
        <dbReference type="ARBA" id="ARBA00004167"/>
    </source>
</evidence>
<accession>A0A226DGW5</accession>
<dbReference type="PANTHER" id="PTHR10801">
    <property type="entry name" value="24-DEHYDROCHOLESTEROL REDUCTASE"/>
    <property type="match status" value="1"/>
</dbReference>
<dbReference type="Pfam" id="PF01565">
    <property type="entry name" value="FAD_binding_4"/>
    <property type="match status" value="1"/>
</dbReference>
<dbReference type="PROSITE" id="PS51387">
    <property type="entry name" value="FAD_PCMH"/>
    <property type="match status" value="1"/>
</dbReference>
<dbReference type="Gene3D" id="3.30.465.10">
    <property type="match status" value="1"/>
</dbReference>
<dbReference type="InterPro" id="IPR016166">
    <property type="entry name" value="FAD-bd_PCMH"/>
</dbReference>
<keyword evidence="6" id="KW-0560">Oxidoreductase</keyword>
<evidence type="ECO:0000256" key="6">
    <source>
        <dbReference type="ARBA" id="ARBA00023002"/>
    </source>
</evidence>
<dbReference type="GO" id="GO:0071949">
    <property type="term" value="F:FAD binding"/>
    <property type="evidence" value="ECO:0007669"/>
    <property type="project" value="InterPro"/>
</dbReference>
<feature type="transmembrane region" description="Helical" evidence="11">
    <location>
        <begin position="14"/>
        <end position="37"/>
    </location>
</feature>
<dbReference type="EMBL" id="LNIX01000019">
    <property type="protein sequence ID" value="OXA44795.1"/>
    <property type="molecule type" value="Genomic_DNA"/>
</dbReference>
<gene>
    <name evidence="13" type="ORF">Fcan01_20828</name>
</gene>
<organism evidence="13 14">
    <name type="scientific">Folsomia candida</name>
    <name type="common">Springtail</name>
    <dbReference type="NCBI Taxonomy" id="158441"/>
    <lineage>
        <taxon>Eukaryota</taxon>
        <taxon>Metazoa</taxon>
        <taxon>Ecdysozoa</taxon>
        <taxon>Arthropoda</taxon>
        <taxon>Hexapoda</taxon>
        <taxon>Collembola</taxon>
        <taxon>Entomobryomorpha</taxon>
        <taxon>Isotomoidea</taxon>
        <taxon>Isotomidae</taxon>
        <taxon>Proisotominae</taxon>
        <taxon>Folsomia</taxon>
    </lineage>
</organism>
<dbReference type="InterPro" id="IPR006094">
    <property type="entry name" value="Oxid_FAD_bind_N"/>
</dbReference>
<evidence type="ECO:0000259" key="12">
    <source>
        <dbReference type="PROSITE" id="PS51387"/>
    </source>
</evidence>
<dbReference type="OMA" id="YINRCEA"/>
<evidence type="ECO:0000256" key="2">
    <source>
        <dbReference type="ARBA" id="ARBA00004275"/>
    </source>
</evidence>
<protein>
    <recommendedName>
        <fullName evidence="3">Delta(24)-sterol reductase</fullName>
        <ecNumber evidence="3">1.3.1.72</ecNumber>
    </recommendedName>
</protein>
<proteinExistence type="predicted"/>
<keyword evidence="4 11" id="KW-0812">Transmembrane</keyword>
<evidence type="ECO:0000256" key="4">
    <source>
        <dbReference type="ARBA" id="ARBA00022692"/>
    </source>
</evidence>
<comment type="subcellular location">
    <subcellularLocation>
        <location evidence="1">Membrane</location>
        <topology evidence="1">Single-pass membrane protein</topology>
    </subcellularLocation>
    <subcellularLocation>
        <location evidence="2">Peroxisome</location>
    </subcellularLocation>
</comment>
<dbReference type="GO" id="GO:0008202">
    <property type="term" value="P:steroid metabolic process"/>
    <property type="evidence" value="ECO:0007669"/>
    <property type="project" value="TreeGrafter"/>
</dbReference>
<evidence type="ECO:0000256" key="9">
    <source>
        <dbReference type="ARBA" id="ARBA00051033"/>
    </source>
</evidence>
<dbReference type="GO" id="GO:0050614">
    <property type="term" value="F:Delta24-sterol reductase activity"/>
    <property type="evidence" value="ECO:0007669"/>
    <property type="project" value="UniProtKB-EC"/>
</dbReference>
<evidence type="ECO:0000256" key="7">
    <source>
        <dbReference type="ARBA" id="ARBA00023136"/>
    </source>
</evidence>
<evidence type="ECO:0000313" key="14">
    <source>
        <dbReference type="Proteomes" id="UP000198287"/>
    </source>
</evidence>
<dbReference type="PANTHER" id="PTHR10801:SF0">
    <property type="entry name" value="DELTA(24)-STEROL REDUCTASE"/>
    <property type="match status" value="1"/>
</dbReference>
<dbReference type="OrthoDB" id="415825at2759"/>